<accession>A0A1S3EAI3</accession>
<evidence type="ECO:0000256" key="2">
    <source>
        <dbReference type="SAM" id="Phobius"/>
    </source>
</evidence>
<keyword evidence="1" id="KW-0175">Coiled coil</keyword>
<evidence type="ECO:0000313" key="4">
    <source>
        <dbReference type="RefSeq" id="XP_012572413.2"/>
    </source>
</evidence>
<dbReference type="RefSeq" id="XP_012572413.2">
    <property type="nucleotide sequence ID" value="XM_012716959.2"/>
</dbReference>
<evidence type="ECO:0000256" key="1">
    <source>
        <dbReference type="SAM" id="Coils"/>
    </source>
</evidence>
<sequence>MFSSSASFTPLLMLISGILCYTPKPFFFLILSSLSSLSCSPPFHLLLFFCRFLRLPIFFDSVDLLPAVSVSSLPIFCPPFLYLRCRSSGRRFCIFVADLLAAVSVSSLPIFCPPFLYLRFRSSAVSVSSSLIEIMLKEGKVDSQTHIIGCAAVLQIWAFNHLSLGEPSLPKFSFPRFLNWPILQCQKKTILKAFQNNMIIEELTATNEELEFDMVNEALHKQENQIVRYVDYQRLVAENRQSQEKISILEGEVKLLKEELCKRQPMHESDHEFDDEVGISNPFENVGDEVECEPNVNSSAKATSNIITRMKDKPRRRVKSVVNQITII</sequence>
<protein>
    <submittedName>
        <fullName evidence="4">Uncharacterized protein LOC105852272</fullName>
    </submittedName>
</protein>
<dbReference type="AlphaFoldDB" id="A0A1S3EAI3"/>
<feature type="coiled-coil region" evidence="1">
    <location>
        <begin position="232"/>
        <end position="259"/>
    </location>
</feature>
<reference evidence="4" key="2">
    <citation type="submission" date="2025-08" db="UniProtKB">
        <authorList>
            <consortium name="RefSeq"/>
        </authorList>
    </citation>
    <scope>IDENTIFICATION</scope>
    <source>
        <tissue evidence="4">Etiolated seedlings</tissue>
    </source>
</reference>
<keyword evidence="2" id="KW-0472">Membrane</keyword>
<dbReference type="OrthoDB" id="1694156at2759"/>
<proteinExistence type="predicted"/>
<keyword evidence="2" id="KW-0812">Transmembrane</keyword>
<keyword evidence="2" id="KW-1133">Transmembrane helix</keyword>
<evidence type="ECO:0000313" key="3">
    <source>
        <dbReference type="Proteomes" id="UP000087171"/>
    </source>
</evidence>
<feature type="transmembrane region" description="Helical" evidence="2">
    <location>
        <begin position="95"/>
        <end position="118"/>
    </location>
</feature>
<name>A0A1S3EAI3_CICAR</name>
<dbReference type="Proteomes" id="UP000087171">
    <property type="component" value="Chromosome Ca6"/>
</dbReference>
<reference evidence="3" key="1">
    <citation type="journal article" date="2013" name="Nat. Biotechnol.">
        <title>Draft genome sequence of chickpea (Cicer arietinum) provides a resource for trait improvement.</title>
        <authorList>
            <person name="Varshney R.K."/>
            <person name="Song C."/>
            <person name="Saxena R.K."/>
            <person name="Azam S."/>
            <person name="Yu S."/>
            <person name="Sharpe A.G."/>
            <person name="Cannon S."/>
            <person name="Baek J."/>
            <person name="Rosen B.D."/>
            <person name="Tar'an B."/>
            <person name="Millan T."/>
            <person name="Zhang X."/>
            <person name="Ramsay L.D."/>
            <person name="Iwata A."/>
            <person name="Wang Y."/>
            <person name="Nelson W."/>
            <person name="Farmer A.D."/>
            <person name="Gaur P.M."/>
            <person name="Soderlund C."/>
            <person name="Penmetsa R.V."/>
            <person name="Xu C."/>
            <person name="Bharti A.K."/>
            <person name="He W."/>
            <person name="Winter P."/>
            <person name="Zhao S."/>
            <person name="Hane J.K."/>
            <person name="Carrasquilla-Garcia N."/>
            <person name="Condie J.A."/>
            <person name="Upadhyaya H.D."/>
            <person name="Luo M.C."/>
            <person name="Thudi M."/>
            <person name="Gowda C.L."/>
            <person name="Singh N.P."/>
            <person name="Lichtenzveig J."/>
            <person name="Gali K.K."/>
            <person name="Rubio J."/>
            <person name="Nadarajan N."/>
            <person name="Dolezel J."/>
            <person name="Bansal K.C."/>
            <person name="Xu X."/>
            <person name="Edwards D."/>
            <person name="Zhang G."/>
            <person name="Kahl G."/>
            <person name="Gil J."/>
            <person name="Singh K.B."/>
            <person name="Datta S.K."/>
            <person name="Jackson S.A."/>
            <person name="Wang J."/>
            <person name="Cook D.R."/>
        </authorList>
    </citation>
    <scope>NUCLEOTIDE SEQUENCE [LARGE SCALE GENOMIC DNA]</scope>
    <source>
        <strain evidence="3">cv. CDC Frontier</strain>
    </source>
</reference>
<gene>
    <name evidence="4" type="primary">LOC105852272</name>
</gene>
<organism evidence="3 4">
    <name type="scientific">Cicer arietinum</name>
    <name type="common">Chickpea</name>
    <name type="synonym">Garbanzo</name>
    <dbReference type="NCBI Taxonomy" id="3827"/>
    <lineage>
        <taxon>Eukaryota</taxon>
        <taxon>Viridiplantae</taxon>
        <taxon>Streptophyta</taxon>
        <taxon>Embryophyta</taxon>
        <taxon>Tracheophyta</taxon>
        <taxon>Spermatophyta</taxon>
        <taxon>Magnoliopsida</taxon>
        <taxon>eudicotyledons</taxon>
        <taxon>Gunneridae</taxon>
        <taxon>Pentapetalae</taxon>
        <taxon>rosids</taxon>
        <taxon>fabids</taxon>
        <taxon>Fabales</taxon>
        <taxon>Fabaceae</taxon>
        <taxon>Papilionoideae</taxon>
        <taxon>50 kb inversion clade</taxon>
        <taxon>NPAAA clade</taxon>
        <taxon>Hologalegina</taxon>
        <taxon>IRL clade</taxon>
        <taxon>Cicereae</taxon>
        <taxon>Cicer</taxon>
    </lineage>
</organism>
<keyword evidence="3" id="KW-1185">Reference proteome</keyword>
<feature type="transmembrane region" description="Helical" evidence="2">
    <location>
        <begin position="65"/>
        <end position="83"/>
    </location>
</feature>